<feature type="region of interest" description="Disordered" evidence="1">
    <location>
        <begin position="162"/>
        <end position="183"/>
    </location>
</feature>
<dbReference type="RefSeq" id="WP_154149844.1">
    <property type="nucleotide sequence ID" value="NZ_SZWE01000001.1"/>
</dbReference>
<proteinExistence type="predicted"/>
<evidence type="ECO:0000313" key="2">
    <source>
        <dbReference type="EMBL" id="MRU14962.1"/>
    </source>
</evidence>
<keyword evidence="3" id="KW-1185">Reference proteome</keyword>
<dbReference type="OrthoDB" id="7874762at2"/>
<dbReference type="Proteomes" id="UP000564704">
    <property type="component" value="Unassembled WGS sequence"/>
</dbReference>
<organism evidence="2 3">
    <name type="scientific">Roseovarius bejariae</name>
    <dbReference type="NCBI Taxonomy" id="2576383"/>
    <lineage>
        <taxon>Bacteria</taxon>
        <taxon>Pseudomonadati</taxon>
        <taxon>Pseudomonadota</taxon>
        <taxon>Alphaproteobacteria</taxon>
        <taxon>Rhodobacterales</taxon>
        <taxon>Roseobacteraceae</taxon>
        <taxon>Roseovarius</taxon>
    </lineage>
</organism>
<dbReference type="EMBL" id="SZWE01000001">
    <property type="protein sequence ID" value="MRU14962.1"/>
    <property type="molecule type" value="Genomic_DNA"/>
</dbReference>
<sequence length="254" mass="28014">MVEEAAYNIWKQATPARQARYMALSKDGRTELDRLLAQNAASAFMSDIERSLSKARSGVEAFQEAASELSIVVEARQALYKQGEARILAWLRKGTVVAVAYEAPRKLSDLPAEVPAEVICAAKSLDWETGTLKVSGLHLVELRFLPSQYAEEIRAVVPPATDVRASNQAETEPSEPTRPVGRPAIGPFIEEAFRALLKAGEIDLSTSMTSHYPLVRKWLENVRPEVITQPGMPGDEAIRKTISPLFKDAKKRSN</sequence>
<evidence type="ECO:0000313" key="3">
    <source>
        <dbReference type="Proteomes" id="UP000564704"/>
    </source>
</evidence>
<protein>
    <submittedName>
        <fullName evidence="2">Uncharacterized protein</fullName>
    </submittedName>
</protein>
<name>A0A844CJW6_9RHOB</name>
<accession>A0A844CJW6</accession>
<evidence type="ECO:0000256" key="1">
    <source>
        <dbReference type="SAM" id="MobiDB-lite"/>
    </source>
</evidence>
<reference evidence="2 3" key="1">
    <citation type="submission" date="2019-05" db="EMBL/GenBank/DDBJ databases">
        <title>Roseovarius bejariae sp. nov., a moderately halophylic bacterium isolated from a saline soil in Rambla Salada (Murcia).</title>
        <authorList>
            <person name="Castro D.J."/>
            <person name="Gomez-Altuve A."/>
            <person name="Reina J.C."/>
            <person name="Rodriguez M."/>
            <person name="Sampedro I."/>
            <person name="Llamas I."/>
            <person name="Martinez-Checa F."/>
        </authorList>
    </citation>
    <scope>NUCLEOTIDE SEQUENCE [LARGE SCALE GENOMIC DNA]</scope>
    <source>
        <strain evidence="2 3">A21</strain>
    </source>
</reference>
<comment type="caution">
    <text evidence="2">The sequence shown here is derived from an EMBL/GenBank/DDBJ whole genome shotgun (WGS) entry which is preliminary data.</text>
</comment>
<dbReference type="AlphaFoldDB" id="A0A844CJW6"/>
<gene>
    <name evidence="2" type="ORF">FDP25_05915</name>
</gene>